<keyword evidence="7 8" id="KW-0539">Nucleus</keyword>
<comment type="similarity">
    <text evidence="2 8">Belongs to the Mediator complex subunit 21 family.</text>
</comment>
<feature type="coiled-coil region" evidence="9">
    <location>
        <begin position="84"/>
        <end position="118"/>
    </location>
</feature>
<sequence length="129" mass="14689">MDKVTQIQLSLEQLSLLFVSSIDSINKSSGFKQVDSHYPITQKNVLTDSSKTSKDHVDEYSTQILEVSKKIDSLIDSLPELELSKDIQTEVNNKERQLRTLQRDLDDEVLKAKKFSDEISGLFNKVTEV</sequence>
<proteinExistence type="inferred from homology"/>
<dbReference type="OrthoDB" id="526653at2759"/>
<keyword evidence="11" id="KW-1185">Reference proteome</keyword>
<reference evidence="10 11" key="1">
    <citation type="journal article" date="2018" name="MBio">
        <title>Comparative Genomics Reveals the Core Gene Toolbox for the Fungus-Insect Symbiosis.</title>
        <authorList>
            <person name="Wang Y."/>
            <person name="Stata M."/>
            <person name="Wang W."/>
            <person name="Stajich J.E."/>
            <person name="White M.M."/>
            <person name="Moncalvo J.M."/>
        </authorList>
    </citation>
    <scope>NUCLEOTIDE SEQUENCE [LARGE SCALE GENOMIC DNA]</scope>
    <source>
        <strain evidence="10 11">SC-DP-2</strain>
    </source>
</reference>
<dbReference type="GO" id="GO:0006357">
    <property type="term" value="P:regulation of transcription by RNA polymerase II"/>
    <property type="evidence" value="ECO:0007669"/>
    <property type="project" value="TreeGrafter"/>
</dbReference>
<evidence type="ECO:0000256" key="1">
    <source>
        <dbReference type="ARBA" id="ARBA00004123"/>
    </source>
</evidence>
<dbReference type="InterPro" id="IPR021384">
    <property type="entry name" value="Mediator_Med21"/>
</dbReference>
<dbReference type="InterPro" id="IPR037212">
    <property type="entry name" value="Med7/Med21-like"/>
</dbReference>
<evidence type="ECO:0000313" key="11">
    <source>
        <dbReference type="Proteomes" id="UP000245609"/>
    </source>
</evidence>
<dbReference type="GO" id="GO:0016592">
    <property type="term" value="C:mediator complex"/>
    <property type="evidence" value="ECO:0007669"/>
    <property type="project" value="UniProtKB-UniRule"/>
</dbReference>
<comment type="function">
    <text evidence="8">Component of the Mediator complex, a coactivator involved in the regulated transcription of nearly all RNA polymerase II-dependent genes. Mediator functions as a bridge to convey information from gene-specific regulatory proteins to the basal RNA polymerase II transcription machinery. Mediator is recruited to promoters by direct interactions with regulatory proteins and serves as a scaffold for the assembly of a functional preinitiation complex with RNA polymerase II and the general transcription factors.</text>
</comment>
<dbReference type="Proteomes" id="UP000245609">
    <property type="component" value="Unassembled WGS sequence"/>
</dbReference>
<gene>
    <name evidence="10" type="ORF">BB560_006556</name>
</gene>
<evidence type="ECO:0000256" key="9">
    <source>
        <dbReference type="SAM" id="Coils"/>
    </source>
</evidence>
<evidence type="ECO:0000256" key="7">
    <source>
        <dbReference type="ARBA" id="ARBA00023242"/>
    </source>
</evidence>
<comment type="caution">
    <text evidence="10">The sequence shown here is derived from an EMBL/GenBank/DDBJ whole genome shotgun (WGS) entry which is preliminary data.</text>
</comment>
<comment type="subunit">
    <text evidence="8">Component of the Mediator complex.</text>
</comment>
<dbReference type="SUPFAM" id="SSF140718">
    <property type="entry name" value="Mediator hinge subcomplex-like"/>
    <property type="match status" value="1"/>
</dbReference>
<evidence type="ECO:0000256" key="4">
    <source>
        <dbReference type="ARBA" id="ARBA00023015"/>
    </source>
</evidence>
<protein>
    <recommendedName>
        <fullName evidence="3 8">Mediator of RNA polymerase II transcription subunit 21</fullName>
    </recommendedName>
</protein>
<dbReference type="Gene3D" id="6.10.280.10">
    <property type="entry name" value="Mediator complex, subunit Med21"/>
    <property type="match status" value="1"/>
</dbReference>
<evidence type="ECO:0000256" key="6">
    <source>
        <dbReference type="ARBA" id="ARBA00023163"/>
    </source>
</evidence>
<keyword evidence="9" id="KW-0175">Coiled coil</keyword>
<keyword evidence="5 8" id="KW-0010">Activator</keyword>
<dbReference type="STRING" id="133381.A0A2T9Y3Y0"/>
<keyword evidence="6 8" id="KW-0804">Transcription</keyword>
<dbReference type="EMBL" id="MBFS01003366">
    <property type="protein sequence ID" value="PVU87059.1"/>
    <property type="molecule type" value="Genomic_DNA"/>
</dbReference>
<evidence type="ECO:0000256" key="8">
    <source>
        <dbReference type="RuleBase" id="RU366036"/>
    </source>
</evidence>
<organism evidence="10 11">
    <name type="scientific">Smittium megazygosporum</name>
    <dbReference type="NCBI Taxonomy" id="133381"/>
    <lineage>
        <taxon>Eukaryota</taxon>
        <taxon>Fungi</taxon>
        <taxon>Fungi incertae sedis</taxon>
        <taxon>Zoopagomycota</taxon>
        <taxon>Kickxellomycotina</taxon>
        <taxon>Harpellomycetes</taxon>
        <taxon>Harpellales</taxon>
        <taxon>Legeriomycetaceae</taxon>
        <taxon>Smittium</taxon>
    </lineage>
</organism>
<evidence type="ECO:0000256" key="2">
    <source>
        <dbReference type="ARBA" id="ARBA00005770"/>
    </source>
</evidence>
<evidence type="ECO:0000313" key="10">
    <source>
        <dbReference type="EMBL" id="PVU87059.1"/>
    </source>
</evidence>
<evidence type="ECO:0000256" key="3">
    <source>
        <dbReference type="ARBA" id="ARBA00019691"/>
    </source>
</evidence>
<dbReference type="Pfam" id="PF11221">
    <property type="entry name" value="Med21"/>
    <property type="match status" value="1"/>
</dbReference>
<dbReference type="PANTHER" id="PTHR13381">
    <property type="entry name" value="RNA POLYMERASE II HOLOENZYME COMPONENT SRB7"/>
    <property type="match status" value="1"/>
</dbReference>
<dbReference type="AlphaFoldDB" id="A0A2T9Y3Y0"/>
<comment type="subcellular location">
    <subcellularLocation>
        <location evidence="1 8">Nucleus</location>
    </subcellularLocation>
</comment>
<keyword evidence="4 8" id="KW-0805">Transcription regulation</keyword>
<evidence type="ECO:0000256" key="5">
    <source>
        <dbReference type="ARBA" id="ARBA00023159"/>
    </source>
</evidence>
<dbReference type="PANTHER" id="PTHR13381:SF0">
    <property type="entry name" value="MEDIATOR OF RNA POLYMERASE II TRANSCRIPTION SUBUNIT 21"/>
    <property type="match status" value="1"/>
</dbReference>
<accession>A0A2T9Y3Y0</accession>
<dbReference type="GO" id="GO:0003712">
    <property type="term" value="F:transcription coregulator activity"/>
    <property type="evidence" value="ECO:0007669"/>
    <property type="project" value="TreeGrafter"/>
</dbReference>
<name>A0A2T9Y3Y0_9FUNG</name>